<evidence type="ECO:0000313" key="3">
    <source>
        <dbReference type="WBParaSite" id="maker-unitig_30112-snap-gene-0.2-mRNA-1"/>
    </source>
</evidence>
<dbReference type="SUPFAM" id="SSF89796">
    <property type="entry name" value="CoA-transferase family III (CaiB/BaiF)"/>
    <property type="match status" value="1"/>
</dbReference>
<protein>
    <submittedName>
        <fullName evidence="3">Peptidase_S24 domain-containing protein</fullName>
    </submittedName>
</protein>
<feature type="compositionally biased region" description="Basic and acidic residues" evidence="1">
    <location>
        <begin position="332"/>
        <end position="342"/>
    </location>
</feature>
<feature type="region of interest" description="Disordered" evidence="1">
    <location>
        <begin position="1"/>
        <end position="25"/>
    </location>
</feature>
<feature type="region of interest" description="Disordered" evidence="1">
    <location>
        <begin position="197"/>
        <end position="342"/>
    </location>
</feature>
<feature type="compositionally biased region" description="Low complexity" evidence="1">
    <location>
        <begin position="82"/>
        <end position="97"/>
    </location>
</feature>
<accession>A0A1I8FEK9</accession>
<feature type="compositionally biased region" description="Gly residues" evidence="1">
    <location>
        <begin position="294"/>
        <end position="307"/>
    </location>
</feature>
<reference evidence="3" key="1">
    <citation type="submission" date="2016-11" db="UniProtKB">
        <authorList>
            <consortium name="WormBaseParasite"/>
        </authorList>
    </citation>
    <scope>IDENTIFICATION</scope>
</reference>
<dbReference type="InterPro" id="IPR044855">
    <property type="entry name" value="CoA-Trfase_III_dom3_sf"/>
</dbReference>
<dbReference type="Proteomes" id="UP000095280">
    <property type="component" value="Unplaced"/>
</dbReference>
<evidence type="ECO:0000256" key="1">
    <source>
        <dbReference type="SAM" id="MobiDB-lite"/>
    </source>
</evidence>
<sequence length="342" mass="36431">MAEASASGPTASWQKSPPSNTAGLQRVRTVRAGLAQRSRTRHQLSGVSGVLSACAMATSPPRRQSNLLRRLCRLGPPGRALWPPYSSARPPASANPRRQPDGGRRLPGQLAVCLARSVRLARRRQAGENILDGGAHFYRCYRCLDGRHLALARWSRSSTPLLWPDLALTEAELPRPREGCSGAIIATVTKIIGTRTRDDWPVQSKRLSEAQATRTPLSGPRSPRRQTHPATCRPPRFASAPDGSGVGPDEPFQPGRSPRIGEHTCGCWPSSATQRPRFDSCWPKQSMSITRPAAGGGGGSSGGGGGARLPPPLAAQSPDDADQVTLTPGPAAREDFAPHSLS</sequence>
<dbReference type="AlphaFoldDB" id="A0A1I8FEK9"/>
<evidence type="ECO:0000313" key="2">
    <source>
        <dbReference type="Proteomes" id="UP000095280"/>
    </source>
</evidence>
<feature type="compositionally biased region" description="Polar residues" evidence="1">
    <location>
        <begin position="7"/>
        <end position="23"/>
    </location>
</feature>
<name>A0A1I8FEK9_9PLAT</name>
<proteinExistence type="predicted"/>
<dbReference type="InterPro" id="IPR023606">
    <property type="entry name" value="CoA-Trfase_III_dom_1_sf"/>
</dbReference>
<dbReference type="WBParaSite" id="maker-unitig_30112-snap-gene-0.2-mRNA-1">
    <property type="protein sequence ID" value="maker-unitig_30112-snap-gene-0.2-mRNA-1"/>
    <property type="gene ID" value="maker-unitig_30112-snap-gene-0.2"/>
</dbReference>
<organism evidence="2 3">
    <name type="scientific">Macrostomum lignano</name>
    <dbReference type="NCBI Taxonomy" id="282301"/>
    <lineage>
        <taxon>Eukaryota</taxon>
        <taxon>Metazoa</taxon>
        <taxon>Spiralia</taxon>
        <taxon>Lophotrochozoa</taxon>
        <taxon>Platyhelminthes</taxon>
        <taxon>Rhabditophora</taxon>
        <taxon>Macrostomorpha</taxon>
        <taxon>Macrostomida</taxon>
        <taxon>Macrostomidae</taxon>
        <taxon>Macrostomum</taxon>
    </lineage>
</organism>
<keyword evidence="2" id="KW-1185">Reference proteome</keyword>
<dbReference type="Gene3D" id="3.30.1540.10">
    <property type="entry name" value="formyl-coa transferase, domain 3"/>
    <property type="match status" value="1"/>
</dbReference>
<feature type="region of interest" description="Disordered" evidence="1">
    <location>
        <begin position="82"/>
        <end position="106"/>
    </location>
</feature>